<reference evidence="1" key="1">
    <citation type="submission" date="2021-01" db="EMBL/GenBank/DDBJ databases">
        <authorList>
            <person name="Corre E."/>
            <person name="Pelletier E."/>
            <person name="Niang G."/>
            <person name="Scheremetjew M."/>
            <person name="Finn R."/>
            <person name="Kale V."/>
            <person name="Holt S."/>
            <person name="Cochrane G."/>
            <person name="Meng A."/>
            <person name="Brown T."/>
            <person name="Cohen L."/>
        </authorList>
    </citation>
    <scope>NUCLEOTIDE SEQUENCE</scope>
    <source>
        <strain evidence="1">UTEX LB 985</strain>
    </source>
</reference>
<proteinExistence type="predicted"/>
<organism evidence="1">
    <name type="scientific">Haptolina brevifila</name>
    <dbReference type="NCBI Taxonomy" id="156173"/>
    <lineage>
        <taxon>Eukaryota</taxon>
        <taxon>Haptista</taxon>
        <taxon>Haptophyta</taxon>
        <taxon>Prymnesiophyceae</taxon>
        <taxon>Prymnesiales</taxon>
        <taxon>Prymnesiaceae</taxon>
        <taxon>Haptolina</taxon>
    </lineage>
</organism>
<gene>
    <name evidence="1" type="ORF">CBRE1094_LOCUS35089</name>
</gene>
<sequence length="224" mass="23970">MLFTITLLAQGLACDKQAPSQFSIKQVSSKQDSPTPYQPMNPPTLTCNVTQTWSADMVLAESWGDSSGGSSTGYSAIELTPCYADDPTCPNPAPKSPKRLFIDVVKMDSYGNVTLALQAVNVTMPESMQYHAASGGCYDTEFPPFCVQPNAIYDGLGCKLPKITPDQVVHLHVTETLAIDVSGIWAKYGSLSALRLWLVPVPLPSGTNSEGQSQSATLANACFQ</sequence>
<dbReference type="EMBL" id="HBGU01064392">
    <property type="protein sequence ID" value="CAD9522920.1"/>
    <property type="molecule type" value="Transcribed_RNA"/>
</dbReference>
<name>A0A7S2N6C3_9EUKA</name>
<protein>
    <submittedName>
        <fullName evidence="1">Uncharacterized protein</fullName>
    </submittedName>
</protein>
<evidence type="ECO:0000313" key="1">
    <source>
        <dbReference type="EMBL" id="CAD9522920.1"/>
    </source>
</evidence>
<accession>A0A7S2N6C3</accession>
<dbReference type="AlphaFoldDB" id="A0A7S2N6C3"/>